<evidence type="ECO:0000256" key="19">
    <source>
        <dbReference type="SAM" id="MobiDB-lite"/>
    </source>
</evidence>
<name>A0AAD6F5W9_9TELE</name>
<comment type="caution">
    <text evidence="21">The sequence shown here is derived from an EMBL/GenBank/DDBJ whole genome shotgun (WGS) entry which is preliminary data.</text>
</comment>
<dbReference type="Gene3D" id="3.30.40.10">
    <property type="entry name" value="Zinc/RING finger domain, C3HC4 (zinc finger)"/>
    <property type="match status" value="1"/>
</dbReference>
<evidence type="ECO:0000256" key="16">
    <source>
        <dbReference type="ARBA" id="ARBA00023242"/>
    </source>
</evidence>
<dbReference type="Proteomes" id="UP001219934">
    <property type="component" value="Unassembled WGS sequence"/>
</dbReference>
<evidence type="ECO:0000256" key="11">
    <source>
        <dbReference type="ARBA" id="ARBA00022763"/>
    </source>
</evidence>
<keyword evidence="13" id="KW-0833">Ubl conjugation pathway</keyword>
<keyword evidence="18" id="KW-0175">Coiled coil</keyword>
<feature type="coiled-coil region" evidence="18">
    <location>
        <begin position="195"/>
        <end position="243"/>
    </location>
</feature>
<evidence type="ECO:0000259" key="20">
    <source>
        <dbReference type="PROSITE" id="PS50089"/>
    </source>
</evidence>
<reference evidence="21" key="1">
    <citation type="submission" date="2022-11" db="EMBL/GenBank/DDBJ databases">
        <title>Chromosome-level genome of Pogonophryne albipinna.</title>
        <authorList>
            <person name="Jo E."/>
        </authorList>
    </citation>
    <scope>NUCLEOTIDE SEQUENCE</scope>
    <source>
        <strain evidence="21">SGF0006</strain>
        <tissue evidence="21">Muscle</tissue>
    </source>
</reference>
<accession>A0AAD6F5W9</accession>
<keyword evidence="22" id="KW-1185">Reference proteome</keyword>
<evidence type="ECO:0000256" key="1">
    <source>
        <dbReference type="ARBA" id="ARBA00000900"/>
    </source>
</evidence>
<dbReference type="InterPro" id="IPR001841">
    <property type="entry name" value="Znf_RING"/>
</dbReference>
<keyword evidence="7" id="KW-0853">WD repeat</keyword>
<feature type="region of interest" description="Disordered" evidence="19">
    <location>
        <begin position="1"/>
        <end position="122"/>
    </location>
</feature>
<keyword evidence="8" id="KW-0808">Transferase</keyword>
<evidence type="ECO:0000256" key="6">
    <source>
        <dbReference type="ARBA" id="ARBA00022490"/>
    </source>
</evidence>
<keyword evidence="11" id="KW-0227">DNA damage</keyword>
<comment type="catalytic activity">
    <reaction evidence="1">
        <text>S-ubiquitinyl-[E2 ubiquitin-conjugating enzyme]-L-cysteine + [acceptor protein]-L-lysine = [E2 ubiquitin-conjugating enzyme]-L-cysteine + N(6)-ubiquitinyl-[acceptor protein]-L-lysine.</text>
        <dbReference type="EC" id="2.3.2.27"/>
    </reaction>
</comment>
<organism evidence="21 22">
    <name type="scientific">Pogonophryne albipinna</name>
    <dbReference type="NCBI Taxonomy" id="1090488"/>
    <lineage>
        <taxon>Eukaryota</taxon>
        <taxon>Metazoa</taxon>
        <taxon>Chordata</taxon>
        <taxon>Craniata</taxon>
        <taxon>Vertebrata</taxon>
        <taxon>Euteleostomi</taxon>
        <taxon>Actinopterygii</taxon>
        <taxon>Neopterygii</taxon>
        <taxon>Teleostei</taxon>
        <taxon>Neoteleostei</taxon>
        <taxon>Acanthomorphata</taxon>
        <taxon>Eupercaria</taxon>
        <taxon>Perciformes</taxon>
        <taxon>Notothenioidei</taxon>
        <taxon>Pogonophryne</taxon>
    </lineage>
</organism>
<dbReference type="SMART" id="SM00184">
    <property type="entry name" value="RING"/>
    <property type="match status" value="1"/>
</dbReference>
<evidence type="ECO:0000256" key="15">
    <source>
        <dbReference type="ARBA" id="ARBA00023204"/>
    </source>
</evidence>
<evidence type="ECO:0000256" key="2">
    <source>
        <dbReference type="ARBA" id="ARBA00004322"/>
    </source>
</evidence>
<evidence type="ECO:0000256" key="13">
    <source>
        <dbReference type="ARBA" id="ARBA00022786"/>
    </source>
</evidence>
<sequence length="557" mass="59998">GLRVHYPSQTAAPSRGFPDFLLRAPAASAAEPGSGSTTDISDSEEEEEEEERGGQGAALEPVDPPVLPASPRLNAQHTQPQEAAPSNSSSAADAERTHQSIQPLLAPPAPAPSSSPGEEGEGDVCSICFEPWTTAGEHRLSALRCGHLFGFTCITRWLKAQGSAAKCPQCNKKAKRSDIVLLYAPKLRVLDNSEQEILKKSLEQEQSLRRKAELESAQYKLKLQVVTNKCGQAQQELQELRAMMAAILVSIAGGSRVLSYCEPLSCLLASQPSPHSTLVPGCGVKKVSVVNMKASQYVPIHSKQIRGLSFNRQNDSLLLSAALDNTIKLTSLLTNTVVQTYNAGKPVWSCCWCLDNSNYVYAGLSNGSVLVYDTRDTSTHVQELQPLRSRCPVASLCYVPRAASSSFPCGGLIAGSLEGGCFWEQVNETTYRPHLLPLETAGCTDIQVETESRHCLVTYRPGRSNPSLRCVLMSLTRTPQQDSSALPQVSVAPLQSFSAGPSGKLLTKNAVFRSPGGAGGLKLPADLPVLDISPFSVNGEHFLASLTEKMLKLYRWE</sequence>
<dbReference type="InterPro" id="IPR056527">
    <property type="entry name" value="WD40_RFWD3"/>
</dbReference>
<keyword evidence="15" id="KW-0234">DNA repair</keyword>
<evidence type="ECO:0000313" key="21">
    <source>
        <dbReference type="EMBL" id="KAJ4921853.1"/>
    </source>
</evidence>
<dbReference type="GO" id="GO:0036297">
    <property type="term" value="P:interstrand cross-link repair"/>
    <property type="evidence" value="ECO:0007669"/>
    <property type="project" value="InterPro"/>
</dbReference>
<feature type="compositionally biased region" description="Low complexity" evidence="19">
    <location>
        <begin position="83"/>
        <end position="92"/>
    </location>
</feature>
<evidence type="ECO:0000256" key="14">
    <source>
        <dbReference type="ARBA" id="ARBA00022833"/>
    </source>
</evidence>
<feature type="domain" description="RING-type" evidence="20">
    <location>
        <begin position="125"/>
        <end position="171"/>
    </location>
</feature>
<keyword evidence="6" id="KW-0963">Cytoplasm</keyword>
<dbReference type="InterPro" id="IPR037381">
    <property type="entry name" value="RFWD3"/>
</dbReference>
<evidence type="ECO:0000256" key="4">
    <source>
        <dbReference type="ARBA" id="ARBA00004906"/>
    </source>
</evidence>
<dbReference type="InterPro" id="IPR015943">
    <property type="entry name" value="WD40/YVTN_repeat-like_dom_sf"/>
</dbReference>
<comment type="pathway">
    <text evidence="4">Protein modification; protein ubiquitination.</text>
</comment>
<keyword evidence="16" id="KW-0539">Nucleus</keyword>
<dbReference type="EC" id="2.3.2.27" evidence="5"/>
<comment type="subcellular location">
    <subcellularLocation>
        <location evidence="3">Cytoplasm</location>
    </subcellularLocation>
    <subcellularLocation>
        <location evidence="2">Nucleus</location>
        <location evidence="2">PML body</location>
    </subcellularLocation>
</comment>
<dbReference type="InterPro" id="IPR036322">
    <property type="entry name" value="WD40_repeat_dom_sf"/>
</dbReference>
<dbReference type="SUPFAM" id="SSF57850">
    <property type="entry name" value="RING/U-box"/>
    <property type="match status" value="1"/>
</dbReference>
<dbReference type="Pfam" id="PF23419">
    <property type="entry name" value="WD40_RFWD3"/>
    <property type="match status" value="1"/>
</dbReference>
<protein>
    <recommendedName>
        <fullName evidence="5">RING-type E3 ubiquitin transferase</fullName>
        <ecNumber evidence="5">2.3.2.27</ecNumber>
    </recommendedName>
</protein>
<dbReference type="Gene3D" id="2.130.10.10">
    <property type="entry name" value="YVTN repeat-like/Quinoprotein amine dehydrogenase"/>
    <property type="match status" value="1"/>
</dbReference>
<dbReference type="Pfam" id="PF13639">
    <property type="entry name" value="zf-RING_2"/>
    <property type="match status" value="1"/>
</dbReference>
<evidence type="ECO:0000256" key="3">
    <source>
        <dbReference type="ARBA" id="ARBA00004496"/>
    </source>
</evidence>
<dbReference type="InterPro" id="IPR013083">
    <property type="entry name" value="Znf_RING/FYVE/PHD"/>
</dbReference>
<evidence type="ECO:0000256" key="5">
    <source>
        <dbReference type="ARBA" id="ARBA00012483"/>
    </source>
</evidence>
<keyword evidence="12 17" id="KW-0863">Zinc-finger</keyword>
<evidence type="ECO:0000256" key="8">
    <source>
        <dbReference type="ARBA" id="ARBA00022679"/>
    </source>
</evidence>
<dbReference type="EMBL" id="JAPTMU010000100">
    <property type="protein sequence ID" value="KAJ4921853.1"/>
    <property type="molecule type" value="Genomic_DNA"/>
</dbReference>
<keyword evidence="9" id="KW-0479">Metal-binding</keyword>
<evidence type="ECO:0000256" key="18">
    <source>
        <dbReference type="SAM" id="Coils"/>
    </source>
</evidence>
<dbReference type="SUPFAM" id="SSF50978">
    <property type="entry name" value="WD40 repeat-like"/>
    <property type="match status" value="1"/>
</dbReference>
<evidence type="ECO:0000256" key="12">
    <source>
        <dbReference type="ARBA" id="ARBA00022771"/>
    </source>
</evidence>
<proteinExistence type="predicted"/>
<evidence type="ECO:0000256" key="10">
    <source>
        <dbReference type="ARBA" id="ARBA00022737"/>
    </source>
</evidence>
<dbReference type="PROSITE" id="PS50089">
    <property type="entry name" value="ZF_RING_2"/>
    <property type="match status" value="1"/>
</dbReference>
<dbReference type="PANTHER" id="PTHR16047">
    <property type="entry name" value="RFWD3 PROTEIN"/>
    <property type="match status" value="1"/>
</dbReference>
<dbReference type="GO" id="GO:0016605">
    <property type="term" value="C:PML body"/>
    <property type="evidence" value="ECO:0007669"/>
    <property type="project" value="UniProtKB-SubCell"/>
</dbReference>
<dbReference type="GO" id="GO:0008270">
    <property type="term" value="F:zinc ion binding"/>
    <property type="evidence" value="ECO:0007669"/>
    <property type="project" value="UniProtKB-KW"/>
</dbReference>
<evidence type="ECO:0000313" key="22">
    <source>
        <dbReference type="Proteomes" id="UP001219934"/>
    </source>
</evidence>
<dbReference type="SMART" id="SM00320">
    <property type="entry name" value="WD40"/>
    <property type="match status" value="2"/>
</dbReference>
<evidence type="ECO:0000256" key="7">
    <source>
        <dbReference type="ARBA" id="ARBA00022574"/>
    </source>
</evidence>
<dbReference type="GO" id="GO:0016567">
    <property type="term" value="P:protein ubiquitination"/>
    <property type="evidence" value="ECO:0007669"/>
    <property type="project" value="InterPro"/>
</dbReference>
<feature type="compositionally biased region" description="Low complexity" evidence="19">
    <location>
        <begin position="24"/>
        <end position="36"/>
    </location>
</feature>
<dbReference type="CDD" id="cd16450">
    <property type="entry name" value="mRING-C3HGC3_RFWD3"/>
    <property type="match status" value="1"/>
</dbReference>
<dbReference type="GO" id="GO:0005737">
    <property type="term" value="C:cytoplasm"/>
    <property type="evidence" value="ECO:0007669"/>
    <property type="project" value="UniProtKB-SubCell"/>
</dbReference>
<keyword evidence="14" id="KW-0862">Zinc</keyword>
<evidence type="ECO:0000256" key="9">
    <source>
        <dbReference type="ARBA" id="ARBA00022723"/>
    </source>
</evidence>
<dbReference type="InterPro" id="IPR001680">
    <property type="entry name" value="WD40_rpt"/>
</dbReference>
<gene>
    <name evidence="21" type="ORF">JOQ06_021676</name>
</gene>
<feature type="non-terminal residue" evidence="21">
    <location>
        <position position="1"/>
    </location>
</feature>
<feature type="compositionally biased region" description="Acidic residues" evidence="19">
    <location>
        <begin position="41"/>
        <end position="51"/>
    </location>
</feature>
<keyword evidence="10" id="KW-0677">Repeat</keyword>
<dbReference type="PANTHER" id="PTHR16047:SF7">
    <property type="entry name" value="E3 UBIQUITIN-PROTEIN LIGASE RFWD3"/>
    <property type="match status" value="1"/>
</dbReference>
<dbReference type="AlphaFoldDB" id="A0AAD6F5W9"/>
<evidence type="ECO:0000256" key="17">
    <source>
        <dbReference type="PROSITE-ProRule" id="PRU00175"/>
    </source>
</evidence>
<dbReference type="GO" id="GO:0061630">
    <property type="term" value="F:ubiquitin protein ligase activity"/>
    <property type="evidence" value="ECO:0007669"/>
    <property type="project" value="UniProtKB-EC"/>
</dbReference>